<feature type="compositionally biased region" description="Basic residues" evidence="1">
    <location>
        <begin position="14"/>
        <end position="26"/>
    </location>
</feature>
<dbReference type="PATRIC" id="fig|279058.17.peg.4710"/>
<evidence type="ECO:0000313" key="2">
    <source>
        <dbReference type="EMBL" id="AMP12030.1"/>
    </source>
</evidence>
<reference evidence="2 3" key="1">
    <citation type="submission" date="2015-11" db="EMBL/GenBank/DDBJ databases">
        <title>Exploring the genomic traits of fungus-feeding bacterial genus Collimonas.</title>
        <authorList>
            <person name="Song C."/>
            <person name="Schmidt R."/>
            <person name="de Jager V."/>
            <person name="Krzyzanowska D."/>
            <person name="Jongedijk E."/>
            <person name="Cankar K."/>
            <person name="Beekwilder J."/>
            <person name="van Veen A."/>
            <person name="de Boer W."/>
            <person name="van Veen J.A."/>
            <person name="Garbeva P."/>
        </authorList>
    </citation>
    <scope>NUCLEOTIDE SEQUENCE [LARGE SCALE GENOMIC DNA]</scope>
    <source>
        <strain evidence="2 3">Ter282</strain>
    </source>
</reference>
<proteinExistence type="predicted"/>
<gene>
    <name evidence="2" type="ORF">CAter282_4370</name>
</gene>
<dbReference type="Proteomes" id="UP000071778">
    <property type="component" value="Chromosome"/>
</dbReference>
<accession>A0A127PWN1</accession>
<dbReference type="AlphaFoldDB" id="A0A127PWN1"/>
<feature type="region of interest" description="Disordered" evidence="1">
    <location>
        <begin position="1"/>
        <end position="31"/>
    </location>
</feature>
<sequence length="60" mass="6531">MDDGLGTDDEKRQKWTHSTKTGKHALIRPEPLSRARAKVTFAFPASARASLGDVLTAEGH</sequence>
<organism evidence="2 3">
    <name type="scientific">Collimonas arenae</name>
    <dbReference type="NCBI Taxonomy" id="279058"/>
    <lineage>
        <taxon>Bacteria</taxon>
        <taxon>Pseudomonadati</taxon>
        <taxon>Pseudomonadota</taxon>
        <taxon>Betaproteobacteria</taxon>
        <taxon>Burkholderiales</taxon>
        <taxon>Oxalobacteraceae</taxon>
        <taxon>Collimonas</taxon>
    </lineage>
</organism>
<keyword evidence="3" id="KW-1185">Reference proteome</keyword>
<evidence type="ECO:0000313" key="3">
    <source>
        <dbReference type="Proteomes" id="UP000071778"/>
    </source>
</evidence>
<dbReference type="EMBL" id="CP013235">
    <property type="protein sequence ID" value="AMP12030.1"/>
    <property type="molecule type" value="Genomic_DNA"/>
</dbReference>
<name>A0A127PWN1_9BURK</name>
<protein>
    <submittedName>
        <fullName evidence="2">Uncharacterized protein</fullName>
    </submittedName>
</protein>
<evidence type="ECO:0000256" key="1">
    <source>
        <dbReference type="SAM" id="MobiDB-lite"/>
    </source>
</evidence>